<feature type="repeat" description="PPR" evidence="4">
    <location>
        <begin position="187"/>
        <end position="221"/>
    </location>
</feature>
<evidence type="ECO:0000313" key="7">
    <source>
        <dbReference type="Proteomes" id="UP000215914"/>
    </source>
</evidence>
<organism evidence="6 7">
    <name type="scientific">Helianthus annuus</name>
    <name type="common">Common sunflower</name>
    <dbReference type="NCBI Taxonomy" id="4232"/>
    <lineage>
        <taxon>Eukaryota</taxon>
        <taxon>Viridiplantae</taxon>
        <taxon>Streptophyta</taxon>
        <taxon>Embryophyta</taxon>
        <taxon>Tracheophyta</taxon>
        <taxon>Spermatophyta</taxon>
        <taxon>Magnoliopsida</taxon>
        <taxon>eudicotyledons</taxon>
        <taxon>Gunneridae</taxon>
        <taxon>Pentapetalae</taxon>
        <taxon>asterids</taxon>
        <taxon>campanulids</taxon>
        <taxon>Asterales</taxon>
        <taxon>Asteraceae</taxon>
        <taxon>Asteroideae</taxon>
        <taxon>Heliantheae alliance</taxon>
        <taxon>Heliantheae</taxon>
        <taxon>Helianthus</taxon>
    </lineage>
</organism>
<evidence type="ECO:0000256" key="1">
    <source>
        <dbReference type="ARBA" id="ARBA00006643"/>
    </source>
</evidence>
<dbReference type="PANTHER" id="PTHR47926:SF511">
    <property type="entry name" value="PENTATRICOPEPTIDE REPEAT-CONTAINING PROTEIN"/>
    <property type="match status" value="1"/>
</dbReference>
<dbReference type="InterPro" id="IPR002885">
    <property type="entry name" value="PPR_rpt"/>
</dbReference>
<keyword evidence="3" id="KW-0809">Transit peptide</keyword>
<dbReference type="Proteomes" id="UP000215914">
    <property type="component" value="Chromosome 6"/>
</dbReference>
<dbReference type="OrthoDB" id="1851890at2759"/>
<evidence type="ECO:0000313" key="5">
    <source>
        <dbReference type="EMBL" id="KAF5801286.1"/>
    </source>
</evidence>
<dbReference type="InterPro" id="IPR011990">
    <property type="entry name" value="TPR-like_helical_dom_sf"/>
</dbReference>
<dbReference type="GO" id="GO:0009451">
    <property type="term" value="P:RNA modification"/>
    <property type="evidence" value="ECO:0000318"/>
    <property type="project" value="GO_Central"/>
</dbReference>
<dbReference type="OMA" id="TQVHAYA"/>
<dbReference type="AlphaFoldDB" id="A0A251UG34"/>
<reference evidence="5" key="3">
    <citation type="submission" date="2020-06" db="EMBL/GenBank/DDBJ databases">
        <title>Helianthus annuus Genome sequencing and assembly Release 2.</title>
        <authorList>
            <person name="Gouzy J."/>
            <person name="Langlade N."/>
            <person name="Munos S."/>
        </authorList>
    </citation>
    <scope>NUCLEOTIDE SEQUENCE</scope>
    <source>
        <tissue evidence="5">Leaves</tissue>
    </source>
</reference>
<dbReference type="EMBL" id="CM007895">
    <property type="protein sequence ID" value="OTG22320.1"/>
    <property type="molecule type" value="Genomic_DNA"/>
</dbReference>
<evidence type="ECO:0000256" key="2">
    <source>
        <dbReference type="ARBA" id="ARBA00022737"/>
    </source>
</evidence>
<dbReference type="Pfam" id="PF20431">
    <property type="entry name" value="E_motif"/>
    <property type="match status" value="1"/>
</dbReference>
<dbReference type="PROSITE" id="PS51375">
    <property type="entry name" value="PPR"/>
    <property type="match status" value="3"/>
</dbReference>
<sequence length="573" mass="64315">MPPSISKQLLITQLHKTAKNNPKPNQLQSINLSFISNALKIPDVKHQQLHSPMIKLGYNSILSLQNQLLSFYVKCNKSNYARKLFDEMLVRNVVTWNTLIRDSHMGLCYFRRMMMEKVNPDRITCLNLVIMSVQVGQIVMGRQFHCCIVKWGFGKDCYVNSCLVDMYAKLGFVLEARRVFQDVLEKDLVLWNVLVSCYALNGLTDESFEVFWMMRVDGVNGDEFTYTSLVNCCVSFAYRELGKQVHGLVLRFGLDRDVVVASALVDMYAKNEDIVDARNVFDDMSPRNVISWNAMIVGYGHCGDGKEAIKLLTEMLREDICPDELTLASIVSSCGDLSLNCQILQVHSYALKSGIISFLSVSNSFVNAYSKSGSIVSALKSFNAIKTPDLVSYTSMVQAYAFHGLSREAVDLFNKMVLESVSKPDKIMFLGVLSACSHGGLVTEGLHYFESMTKDYKIMPELEHYTCLVDLFGRAGQLDEAFNVLVSMPMKPGPDTLGSFIGHCKVYKNLELAKWAGEKLLMLEPNKNVNYALMSNTLACSGRWSDVAMIREAMQDNCGSKEPGCSWLEVVET</sequence>
<comment type="similarity">
    <text evidence="1">Belongs to the PPR family. PCMP-H subfamily.</text>
</comment>
<dbReference type="GO" id="GO:0003723">
    <property type="term" value="F:RNA binding"/>
    <property type="evidence" value="ECO:0000318"/>
    <property type="project" value="GO_Central"/>
</dbReference>
<keyword evidence="2" id="KW-0677">Repeat</keyword>
<evidence type="ECO:0000256" key="3">
    <source>
        <dbReference type="ARBA" id="ARBA00022946"/>
    </source>
</evidence>
<dbReference type="FunFam" id="1.25.40.10:FF:000090">
    <property type="entry name" value="Pentatricopeptide repeat-containing protein, chloroplastic"/>
    <property type="match status" value="1"/>
</dbReference>
<reference evidence="6" key="2">
    <citation type="submission" date="2017-02" db="EMBL/GenBank/DDBJ databases">
        <title>Sunflower complete genome.</title>
        <authorList>
            <person name="Langlade N."/>
            <person name="Munos S."/>
        </authorList>
    </citation>
    <scope>NUCLEOTIDE SEQUENCE [LARGE SCALE GENOMIC DNA]</scope>
    <source>
        <tissue evidence="6">Leaves</tissue>
    </source>
</reference>
<dbReference type="PANTHER" id="PTHR47926">
    <property type="entry name" value="PENTATRICOPEPTIDE REPEAT-CONTAINING PROTEIN"/>
    <property type="match status" value="1"/>
</dbReference>
<dbReference type="EMBL" id="MNCJ02000321">
    <property type="protein sequence ID" value="KAF5801286.1"/>
    <property type="molecule type" value="Genomic_DNA"/>
</dbReference>
<evidence type="ECO:0000256" key="4">
    <source>
        <dbReference type="PROSITE-ProRule" id="PRU00708"/>
    </source>
</evidence>
<reference evidence="5 7" key="1">
    <citation type="journal article" date="2017" name="Nature">
        <title>The sunflower genome provides insights into oil metabolism, flowering and Asterid evolution.</title>
        <authorList>
            <person name="Badouin H."/>
            <person name="Gouzy J."/>
            <person name="Grassa C.J."/>
            <person name="Murat F."/>
            <person name="Staton S.E."/>
            <person name="Cottret L."/>
            <person name="Lelandais-Briere C."/>
            <person name="Owens G.L."/>
            <person name="Carrere S."/>
            <person name="Mayjonade B."/>
            <person name="Legrand L."/>
            <person name="Gill N."/>
            <person name="Kane N.C."/>
            <person name="Bowers J.E."/>
            <person name="Hubner S."/>
            <person name="Bellec A."/>
            <person name="Berard A."/>
            <person name="Berges H."/>
            <person name="Blanchet N."/>
            <person name="Boniface M.C."/>
            <person name="Brunel D."/>
            <person name="Catrice O."/>
            <person name="Chaidir N."/>
            <person name="Claudel C."/>
            <person name="Donnadieu C."/>
            <person name="Faraut T."/>
            <person name="Fievet G."/>
            <person name="Helmstetter N."/>
            <person name="King M."/>
            <person name="Knapp S.J."/>
            <person name="Lai Z."/>
            <person name="Le Paslier M.C."/>
            <person name="Lippi Y."/>
            <person name="Lorenzon L."/>
            <person name="Mandel J.R."/>
            <person name="Marage G."/>
            <person name="Marchand G."/>
            <person name="Marquand E."/>
            <person name="Bret-Mestries E."/>
            <person name="Morien E."/>
            <person name="Nambeesan S."/>
            <person name="Nguyen T."/>
            <person name="Pegot-Espagnet P."/>
            <person name="Pouilly N."/>
            <person name="Raftis F."/>
            <person name="Sallet E."/>
            <person name="Schiex T."/>
            <person name="Thomas J."/>
            <person name="Vandecasteele C."/>
            <person name="Vares D."/>
            <person name="Vear F."/>
            <person name="Vautrin S."/>
            <person name="Crespi M."/>
            <person name="Mangin B."/>
            <person name="Burke J.M."/>
            <person name="Salse J."/>
            <person name="Munos S."/>
            <person name="Vincourt P."/>
            <person name="Rieseberg L.H."/>
            <person name="Langlade N.B."/>
        </authorList>
    </citation>
    <scope>NUCLEOTIDE SEQUENCE [LARGE SCALE GENOMIC DNA]</scope>
    <source>
        <strain evidence="7">cv. SF193</strain>
        <tissue evidence="5">Leaves</tissue>
    </source>
</reference>
<dbReference type="FunFam" id="1.25.40.10:FF:000488">
    <property type="entry name" value="Pentatricopeptide repeat-containing protein, mitochondrial"/>
    <property type="match status" value="1"/>
</dbReference>
<dbReference type="Gene3D" id="1.25.40.10">
    <property type="entry name" value="Tetratricopeptide repeat domain"/>
    <property type="match status" value="4"/>
</dbReference>
<dbReference type="InParanoid" id="A0A251UG34"/>
<proteinExistence type="inferred from homology"/>
<protein>
    <submittedName>
        <fullName evidence="6">Putative pentatricopeptide repeat (PPR-like) superfamily protein</fullName>
    </submittedName>
    <submittedName>
        <fullName evidence="5">Tetratricopeptide-like helical domain superfamily</fullName>
    </submittedName>
</protein>
<evidence type="ECO:0000313" key="6">
    <source>
        <dbReference type="EMBL" id="OTG22320.1"/>
    </source>
</evidence>
<dbReference type="Gramene" id="mRNA:HanXRQr2_Chr06g0246361">
    <property type="protein sequence ID" value="CDS:HanXRQr2_Chr06g0246361.1"/>
    <property type="gene ID" value="HanXRQr2_Chr06g0246361"/>
</dbReference>
<keyword evidence="7" id="KW-1185">Reference proteome</keyword>
<dbReference type="NCBIfam" id="TIGR00756">
    <property type="entry name" value="PPR"/>
    <property type="match status" value="3"/>
</dbReference>
<dbReference type="Pfam" id="PF13041">
    <property type="entry name" value="PPR_2"/>
    <property type="match status" value="2"/>
</dbReference>
<accession>A0A251UG34</accession>
<feature type="repeat" description="PPR" evidence="4">
    <location>
        <begin position="389"/>
        <end position="423"/>
    </location>
</feature>
<dbReference type="Pfam" id="PF01535">
    <property type="entry name" value="PPR"/>
    <property type="match status" value="4"/>
</dbReference>
<dbReference type="InterPro" id="IPR046848">
    <property type="entry name" value="E_motif"/>
</dbReference>
<dbReference type="InterPro" id="IPR046960">
    <property type="entry name" value="PPR_At4g14850-like_plant"/>
</dbReference>
<dbReference type="FunCoup" id="A0A251UG34">
    <property type="interactions" value="1"/>
</dbReference>
<feature type="repeat" description="PPR" evidence="4">
    <location>
        <begin position="288"/>
        <end position="322"/>
    </location>
</feature>
<gene>
    <name evidence="6" type="ORF">HannXRQ_Chr06g0170221</name>
    <name evidence="5" type="ORF">HanXRQr2_Chr06g0246361</name>
</gene>
<dbReference type="FunFam" id="1.25.40.10:FF:000518">
    <property type="entry name" value="Pentatricopeptide repeat-containing protein"/>
    <property type="match status" value="1"/>
</dbReference>
<name>A0A251UG34_HELAN</name>